<proteinExistence type="predicted"/>
<feature type="region of interest" description="Disordered" evidence="1">
    <location>
        <begin position="1"/>
        <end position="114"/>
    </location>
</feature>
<evidence type="ECO:0000313" key="3">
    <source>
        <dbReference type="Proteomes" id="UP000594638"/>
    </source>
</evidence>
<accession>A0A8S0RBC7</accession>
<evidence type="ECO:0000313" key="2">
    <source>
        <dbReference type="EMBL" id="CAA2975977.1"/>
    </source>
</evidence>
<gene>
    <name evidence="2" type="ORF">OLEA9_A020773</name>
</gene>
<comment type="caution">
    <text evidence="2">The sequence shown here is derived from an EMBL/GenBank/DDBJ whole genome shotgun (WGS) entry which is preliminary data.</text>
</comment>
<dbReference type="AlphaFoldDB" id="A0A8S0RBC7"/>
<dbReference type="Gramene" id="OE9A020773T1">
    <property type="protein sequence ID" value="OE9A020773C1"/>
    <property type="gene ID" value="OE9A020773"/>
</dbReference>
<reference evidence="2 3" key="1">
    <citation type="submission" date="2019-12" db="EMBL/GenBank/DDBJ databases">
        <authorList>
            <person name="Alioto T."/>
            <person name="Alioto T."/>
            <person name="Gomez Garrido J."/>
        </authorList>
    </citation>
    <scope>NUCLEOTIDE SEQUENCE [LARGE SCALE GENOMIC DNA]</scope>
</reference>
<feature type="compositionally biased region" description="Low complexity" evidence="1">
    <location>
        <begin position="135"/>
        <end position="152"/>
    </location>
</feature>
<organism evidence="2 3">
    <name type="scientific">Olea europaea subsp. europaea</name>
    <dbReference type="NCBI Taxonomy" id="158383"/>
    <lineage>
        <taxon>Eukaryota</taxon>
        <taxon>Viridiplantae</taxon>
        <taxon>Streptophyta</taxon>
        <taxon>Embryophyta</taxon>
        <taxon>Tracheophyta</taxon>
        <taxon>Spermatophyta</taxon>
        <taxon>Magnoliopsida</taxon>
        <taxon>eudicotyledons</taxon>
        <taxon>Gunneridae</taxon>
        <taxon>Pentapetalae</taxon>
        <taxon>asterids</taxon>
        <taxon>lamiids</taxon>
        <taxon>Lamiales</taxon>
        <taxon>Oleaceae</taxon>
        <taxon>Oleeae</taxon>
        <taxon>Olea</taxon>
    </lineage>
</organism>
<name>A0A8S0RBC7_OLEEU</name>
<dbReference type="EMBL" id="CACTIH010002331">
    <property type="protein sequence ID" value="CAA2975977.1"/>
    <property type="molecule type" value="Genomic_DNA"/>
</dbReference>
<dbReference type="Proteomes" id="UP000594638">
    <property type="component" value="Unassembled WGS sequence"/>
</dbReference>
<feature type="region of interest" description="Disordered" evidence="1">
    <location>
        <begin position="135"/>
        <end position="170"/>
    </location>
</feature>
<feature type="compositionally biased region" description="Basic and acidic residues" evidence="1">
    <location>
        <begin position="25"/>
        <end position="44"/>
    </location>
</feature>
<feature type="compositionally biased region" description="Low complexity" evidence="1">
    <location>
        <begin position="95"/>
        <end position="104"/>
    </location>
</feature>
<keyword evidence="3" id="KW-1185">Reference proteome</keyword>
<evidence type="ECO:0000256" key="1">
    <source>
        <dbReference type="SAM" id="MobiDB-lite"/>
    </source>
</evidence>
<protein>
    <submittedName>
        <fullName evidence="2">Uncharacterized protein</fullName>
    </submittedName>
</protein>
<sequence length="246" mass="26589">MTTGVVFVSAHREAWPGEARPLIRRTNDGAARDHGETDEPHEPAGIHAKRAHAKRAPERTGPNNQPDDDLAPPQPPPTDAGRGFSARLVCDPRRAGGPPALGRVAPPPPIHSRGGGTRAWVYSFRPRVLLFRARPAPARGPAGPAGAAGARRAPIRFATSRNKTPIAAGSLRDSRRESCVARLFAANERTNERPHAAPHHNQAHCLPVAGLADRPGSSGLRGRCRTRFERESLAWQWRGDSRFAKP</sequence>